<dbReference type="PROSITE" id="PS51379">
    <property type="entry name" value="4FE4S_FER_2"/>
    <property type="match status" value="2"/>
</dbReference>
<sequence>MDKAQKTDSADTLAFLKRPLRAAYMRCGRFLDYAFGARDNPLHSLGGLGFYLYWIIAVSGIYVFAFFDTGLTEAYESVEAMTYVQWWLGGIMRSLHRYGSDGLILVMGLHIVREFAFDRYRGTRWYSWVLGVPTVALAFAAGISGYWLVWDRLAQYVAETTSELLDWLPIFGSPIARNFLAPSYVDDRFFTLMLFIHIALPLVMLFIMWFHVNRVNQPRINPPRNLAIATLVLLIALSLVYPAVSQGPADLSRVPSPVNLDWYYLWSYPLIDLWGPAWVWLLYFAGSLALMIMPWLPPLKRSAPAVVNLDNCNGCTRCAVDCPYGAIRMGIRTDGKPFEREAVVNPAQCVSCGICTGACPTATPFRRAAALVPGIDLGGLPLVTVRERTHEAAAALAGAARVVVFGCDHGAAVRTVASASVAGVSLPCTGMLPPSMIDYVLSRRLAEGVVITGCRDGECRFRLGPQWTEERIEGKRDPQLRARVPRERILRVWAGPSEAPRLAREIASFQERLAAAGNSTAAPAPAAASGKVVAE</sequence>
<dbReference type="InterPro" id="IPR003813">
    <property type="entry name" value="MvhD/FlpD"/>
</dbReference>
<dbReference type="PROSITE" id="PS51002">
    <property type="entry name" value="CYTB_NTER"/>
    <property type="match status" value="1"/>
</dbReference>
<keyword evidence="5" id="KW-0472">Membrane</keyword>
<evidence type="ECO:0000256" key="4">
    <source>
        <dbReference type="ARBA" id="ARBA00023014"/>
    </source>
</evidence>
<feature type="domain" description="4Fe-4S ferredoxin-type" evidence="7">
    <location>
        <begin position="303"/>
        <end position="332"/>
    </location>
</feature>
<dbReference type="Pfam" id="PF02662">
    <property type="entry name" value="FlpD"/>
    <property type="match status" value="1"/>
</dbReference>
<evidence type="ECO:0000256" key="5">
    <source>
        <dbReference type="SAM" id="Phobius"/>
    </source>
</evidence>
<evidence type="ECO:0000256" key="1">
    <source>
        <dbReference type="ARBA" id="ARBA00022723"/>
    </source>
</evidence>
<keyword evidence="5" id="KW-0812">Transmembrane</keyword>
<evidence type="ECO:0000259" key="7">
    <source>
        <dbReference type="PROSITE" id="PS51379"/>
    </source>
</evidence>
<dbReference type="Pfam" id="PF12838">
    <property type="entry name" value="Fer4_7"/>
    <property type="match status" value="1"/>
</dbReference>
<evidence type="ECO:0000313" key="8">
    <source>
        <dbReference type="EMBL" id="SUS05568.1"/>
    </source>
</evidence>
<name>A0A380TD63_9ZZZZ</name>
<dbReference type="InterPro" id="IPR017900">
    <property type="entry name" value="4Fe4S_Fe_S_CS"/>
</dbReference>
<dbReference type="GO" id="GO:0022904">
    <property type="term" value="P:respiratory electron transport chain"/>
    <property type="evidence" value="ECO:0007669"/>
    <property type="project" value="InterPro"/>
</dbReference>
<keyword evidence="4" id="KW-0411">Iron-sulfur</keyword>
<dbReference type="SUPFAM" id="SSF54862">
    <property type="entry name" value="4Fe-4S ferredoxins"/>
    <property type="match status" value="1"/>
</dbReference>
<keyword evidence="1" id="KW-0479">Metal-binding</keyword>
<organism evidence="8">
    <name type="scientific">metagenome</name>
    <dbReference type="NCBI Taxonomy" id="256318"/>
    <lineage>
        <taxon>unclassified sequences</taxon>
        <taxon>metagenomes</taxon>
    </lineage>
</organism>
<dbReference type="InterPro" id="IPR017896">
    <property type="entry name" value="4Fe4S_Fe-S-bd"/>
</dbReference>
<feature type="transmembrane region" description="Helical" evidence="5">
    <location>
        <begin position="189"/>
        <end position="212"/>
    </location>
</feature>
<evidence type="ECO:0000256" key="3">
    <source>
        <dbReference type="ARBA" id="ARBA00023004"/>
    </source>
</evidence>
<accession>A0A380TD63</accession>
<dbReference type="GO" id="GO:0051536">
    <property type="term" value="F:iron-sulfur cluster binding"/>
    <property type="evidence" value="ECO:0007669"/>
    <property type="project" value="UniProtKB-KW"/>
</dbReference>
<proteinExistence type="predicted"/>
<dbReference type="Gene3D" id="1.20.810.10">
    <property type="entry name" value="Cytochrome Bc1 Complex, Chain C"/>
    <property type="match status" value="1"/>
</dbReference>
<dbReference type="InterPro" id="IPR005797">
    <property type="entry name" value="Cyt_b/b6_N"/>
</dbReference>
<gene>
    <name evidence="8" type="ORF">DF3PB_20036</name>
</gene>
<evidence type="ECO:0000256" key="2">
    <source>
        <dbReference type="ARBA" id="ARBA00023002"/>
    </source>
</evidence>
<dbReference type="InterPro" id="IPR027387">
    <property type="entry name" value="Cytb/b6-like_sf"/>
</dbReference>
<dbReference type="PANTHER" id="PTHR19271:SF16">
    <property type="entry name" value="CYTOCHROME B"/>
    <property type="match status" value="1"/>
</dbReference>
<keyword evidence="3" id="KW-0408">Iron</keyword>
<dbReference type="Pfam" id="PF00033">
    <property type="entry name" value="Cytochrome_B"/>
    <property type="match status" value="1"/>
</dbReference>
<dbReference type="GO" id="GO:0009055">
    <property type="term" value="F:electron transfer activity"/>
    <property type="evidence" value="ECO:0007669"/>
    <property type="project" value="InterPro"/>
</dbReference>
<keyword evidence="2" id="KW-0560">Oxidoreductase</keyword>
<dbReference type="PROSITE" id="PS00198">
    <property type="entry name" value="4FE4S_FER_1"/>
    <property type="match status" value="1"/>
</dbReference>
<dbReference type="AlphaFoldDB" id="A0A380TD63"/>
<feature type="domain" description="4Fe-4S ferredoxin-type" evidence="7">
    <location>
        <begin position="340"/>
        <end position="369"/>
    </location>
</feature>
<dbReference type="EMBL" id="UIDG01000112">
    <property type="protein sequence ID" value="SUS05568.1"/>
    <property type="molecule type" value="Genomic_DNA"/>
</dbReference>
<dbReference type="GO" id="GO:0046872">
    <property type="term" value="F:metal ion binding"/>
    <property type="evidence" value="ECO:0007669"/>
    <property type="project" value="UniProtKB-KW"/>
</dbReference>
<evidence type="ECO:0000259" key="6">
    <source>
        <dbReference type="PROSITE" id="PS51002"/>
    </source>
</evidence>
<feature type="transmembrane region" description="Helical" evidence="5">
    <location>
        <begin position="48"/>
        <end position="67"/>
    </location>
</feature>
<feature type="domain" description="Cytochrome b/b6 N-terminal region profile" evidence="6">
    <location>
        <begin position="1"/>
        <end position="224"/>
    </location>
</feature>
<evidence type="ECO:0008006" key="9">
    <source>
        <dbReference type="Google" id="ProtNLM"/>
    </source>
</evidence>
<dbReference type="GO" id="GO:0016491">
    <property type="term" value="F:oxidoreductase activity"/>
    <property type="evidence" value="ECO:0007669"/>
    <property type="project" value="UniProtKB-KW"/>
</dbReference>
<protein>
    <recommendedName>
        <fullName evidence="9">Hydrogenase iron-sulfur subunit</fullName>
    </recommendedName>
</protein>
<dbReference type="InterPro" id="IPR016174">
    <property type="entry name" value="Di-haem_cyt_TM"/>
</dbReference>
<dbReference type="PANTHER" id="PTHR19271">
    <property type="entry name" value="CYTOCHROME B"/>
    <property type="match status" value="1"/>
</dbReference>
<reference evidence="8" key="1">
    <citation type="submission" date="2018-07" db="EMBL/GenBank/DDBJ databases">
        <authorList>
            <person name="Quirk P.G."/>
            <person name="Krulwich T.A."/>
        </authorList>
    </citation>
    <scope>NUCLEOTIDE SEQUENCE</scope>
</reference>
<dbReference type="SUPFAM" id="SSF81342">
    <property type="entry name" value="Transmembrane di-heme cytochromes"/>
    <property type="match status" value="1"/>
</dbReference>
<feature type="transmembrane region" description="Helical" evidence="5">
    <location>
        <begin position="125"/>
        <end position="149"/>
    </location>
</feature>
<dbReference type="GO" id="GO:0016020">
    <property type="term" value="C:membrane"/>
    <property type="evidence" value="ECO:0007669"/>
    <property type="project" value="InterPro"/>
</dbReference>
<dbReference type="Gene3D" id="3.30.70.20">
    <property type="match status" value="1"/>
</dbReference>
<feature type="transmembrane region" description="Helical" evidence="5">
    <location>
        <begin position="224"/>
        <end position="244"/>
    </location>
</feature>
<keyword evidence="5" id="KW-1133">Transmembrane helix</keyword>